<evidence type="ECO:0000313" key="5">
    <source>
        <dbReference type="EMBL" id="PMD45260.1"/>
    </source>
</evidence>
<feature type="domain" description="FAD-binding" evidence="4">
    <location>
        <begin position="10"/>
        <end position="345"/>
    </location>
</feature>
<evidence type="ECO:0000256" key="1">
    <source>
        <dbReference type="ARBA" id="ARBA00022630"/>
    </source>
</evidence>
<dbReference type="AlphaFoldDB" id="A0A2J6S3A7"/>
<dbReference type="SUPFAM" id="SSF54373">
    <property type="entry name" value="FAD-linked reductases, C-terminal domain"/>
    <property type="match status" value="1"/>
</dbReference>
<evidence type="ECO:0000256" key="2">
    <source>
        <dbReference type="ARBA" id="ARBA00022827"/>
    </source>
</evidence>
<keyword evidence="1" id="KW-0285">Flavoprotein</keyword>
<dbReference type="GO" id="GO:0044550">
    <property type="term" value="P:secondary metabolite biosynthetic process"/>
    <property type="evidence" value="ECO:0007669"/>
    <property type="project" value="TreeGrafter"/>
</dbReference>
<accession>A0A2J6S3A7</accession>
<dbReference type="SUPFAM" id="SSF51905">
    <property type="entry name" value="FAD/NAD(P)-binding domain"/>
    <property type="match status" value="1"/>
</dbReference>
<reference evidence="5 6" key="1">
    <citation type="submission" date="2016-04" db="EMBL/GenBank/DDBJ databases">
        <title>A degradative enzymes factory behind the ericoid mycorrhizal symbiosis.</title>
        <authorList>
            <consortium name="DOE Joint Genome Institute"/>
            <person name="Martino E."/>
            <person name="Morin E."/>
            <person name="Grelet G."/>
            <person name="Kuo A."/>
            <person name="Kohler A."/>
            <person name="Daghino S."/>
            <person name="Barry K."/>
            <person name="Choi C."/>
            <person name="Cichocki N."/>
            <person name="Clum A."/>
            <person name="Copeland A."/>
            <person name="Hainaut M."/>
            <person name="Haridas S."/>
            <person name="Labutti K."/>
            <person name="Lindquist E."/>
            <person name="Lipzen A."/>
            <person name="Khouja H.-R."/>
            <person name="Murat C."/>
            <person name="Ohm R."/>
            <person name="Olson A."/>
            <person name="Spatafora J."/>
            <person name="Veneault-Fourrey C."/>
            <person name="Henrissat B."/>
            <person name="Grigoriev I."/>
            <person name="Martin F."/>
            <person name="Perotto S."/>
        </authorList>
    </citation>
    <scope>NUCLEOTIDE SEQUENCE [LARGE SCALE GENOMIC DNA]</scope>
    <source>
        <strain evidence="5 6">F</strain>
    </source>
</reference>
<gene>
    <name evidence="5" type="ORF">L207DRAFT_452177</name>
</gene>
<dbReference type="InterPro" id="IPR051104">
    <property type="entry name" value="FAD_monoxygenase"/>
</dbReference>
<proteinExistence type="predicted"/>
<dbReference type="Pfam" id="PF01494">
    <property type="entry name" value="FAD_binding_3"/>
    <property type="match status" value="1"/>
</dbReference>
<dbReference type="EMBL" id="KZ613940">
    <property type="protein sequence ID" value="PMD45260.1"/>
    <property type="molecule type" value="Genomic_DNA"/>
</dbReference>
<protein>
    <submittedName>
        <fullName evidence="5">FAD/NAD(P)-binding domain-containing protein</fullName>
    </submittedName>
</protein>
<dbReference type="OrthoDB" id="417877at2759"/>
<keyword evidence="2" id="KW-0274">FAD</keyword>
<sequence>MASSSLPIHIAIIGGGIGGLSPAIGLQKHPQISFTIYESHSSFSEIGAGLGFTTNAHRAMSPISPALYEKFKSVALFNGTEEKRGFAFRHQVGEEGPDEGKEIIEVQIPPGLEQSSVHRNDFLDVLVGCLPDGGRSCVEFGKRLVEIRDGEDEKLICMFADGTSVDADVVVGCDGLKSVSRLYVFGSESELSRPRFTGKIAYRAIIPMERAIKAIGEKQARNRQMYLGHHGFMITYAMAKGTLLNVIGFRTTESNTWDGEWFRPAKQEEYERDFKGWGKTVKSLISLVEQPDLWAIFDHPPVSTYHKGRLCLLGDAAHTTAPHFGQGAGMALEDAHVLSSLLGRCTSTSELTAASRAFDYARVPRTTRVMAASRGQGNLVCFEDPDAGSDLEKVAELINWDRRMWLWDYDVDGNCKQALEKFEEERGSFR</sequence>
<organism evidence="5 6">
    <name type="scientific">Hyaloscypha variabilis (strain UAMH 11265 / GT02V1 / F)</name>
    <name type="common">Meliniomyces variabilis</name>
    <dbReference type="NCBI Taxonomy" id="1149755"/>
    <lineage>
        <taxon>Eukaryota</taxon>
        <taxon>Fungi</taxon>
        <taxon>Dikarya</taxon>
        <taxon>Ascomycota</taxon>
        <taxon>Pezizomycotina</taxon>
        <taxon>Leotiomycetes</taxon>
        <taxon>Helotiales</taxon>
        <taxon>Hyaloscyphaceae</taxon>
        <taxon>Hyaloscypha</taxon>
        <taxon>Hyaloscypha variabilis</taxon>
    </lineage>
</organism>
<dbReference type="InterPro" id="IPR002938">
    <property type="entry name" value="FAD-bd"/>
</dbReference>
<dbReference type="Proteomes" id="UP000235786">
    <property type="component" value="Unassembled WGS sequence"/>
</dbReference>
<dbReference type="PRINTS" id="PR00420">
    <property type="entry name" value="RNGMNOXGNASE"/>
</dbReference>
<keyword evidence="6" id="KW-1185">Reference proteome</keyword>
<dbReference type="PANTHER" id="PTHR46720:SF3">
    <property type="entry name" value="FAD-BINDING DOMAIN-CONTAINING PROTEIN-RELATED"/>
    <property type="match status" value="1"/>
</dbReference>
<evidence type="ECO:0000256" key="3">
    <source>
        <dbReference type="ARBA" id="ARBA00023002"/>
    </source>
</evidence>
<dbReference type="GO" id="GO:0071949">
    <property type="term" value="F:FAD binding"/>
    <property type="evidence" value="ECO:0007669"/>
    <property type="project" value="InterPro"/>
</dbReference>
<dbReference type="PANTHER" id="PTHR46720">
    <property type="entry name" value="HYDROXYLASE, PUTATIVE (AFU_ORTHOLOGUE AFUA_3G01460)-RELATED"/>
    <property type="match status" value="1"/>
</dbReference>
<dbReference type="InterPro" id="IPR036188">
    <property type="entry name" value="FAD/NAD-bd_sf"/>
</dbReference>
<keyword evidence="3" id="KW-0560">Oxidoreductase</keyword>
<dbReference type="GO" id="GO:0016491">
    <property type="term" value="F:oxidoreductase activity"/>
    <property type="evidence" value="ECO:0007669"/>
    <property type="project" value="UniProtKB-KW"/>
</dbReference>
<dbReference type="Gene3D" id="3.50.50.60">
    <property type="entry name" value="FAD/NAD(P)-binding domain"/>
    <property type="match status" value="1"/>
</dbReference>
<name>A0A2J6S3A7_HYAVF</name>
<evidence type="ECO:0000259" key="4">
    <source>
        <dbReference type="Pfam" id="PF01494"/>
    </source>
</evidence>
<evidence type="ECO:0000313" key="6">
    <source>
        <dbReference type="Proteomes" id="UP000235786"/>
    </source>
</evidence>
<dbReference type="STRING" id="1149755.A0A2J6S3A7"/>